<organism evidence="4">
    <name type="scientific">Thiolapillus brandeum</name>
    <dbReference type="NCBI Taxonomy" id="1076588"/>
    <lineage>
        <taxon>Bacteria</taxon>
        <taxon>Pseudomonadati</taxon>
        <taxon>Pseudomonadota</taxon>
        <taxon>Gammaproteobacteria</taxon>
        <taxon>Chromatiales</taxon>
        <taxon>Sedimenticolaceae</taxon>
        <taxon>Thiolapillus</taxon>
    </lineage>
</organism>
<evidence type="ECO:0000313" key="4">
    <source>
        <dbReference type="EMBL" id="HHH14073.1"/>
    </source>
</evidence>
<sequence length="78" mass="8400">MTLALHGIGVDGGAGTAGGKAVMLARGNIQAEPRMLHHGNVEQEVRRFLQAVESAAAQLREIRRQIPQDTPADILEFI</sequence>
<dbReference type="InterPro" id="IPR008731">
    <property type="entry name" value="PTS_EIN"/>
</dbReference>
<dbReference type="EMBL" id="DROM01000451">
    <property type="protein sequence ID" value="HHH14073.1"/>
    <property type="molecule type" value="Genomic_DNA"/>
</dbReference>
<dbReference type="GO" id="GO:0016740">
    <property type="term" value="F:transferase activity"/>
    <property type="evidence" value="ECO:0007669"/>
    <property type="project" value="UniProtKB-KW"/>
</dbReference>
<comment type="similarity">
    <text evidence="1">Belongs to the PEP-utilizing enzyme family.</text>
</comment>
<evidence type="ECO:0000259" key="3">
    <source>
        <dbReference type="Pfam" id="PF05524"/>
    </source>
</evidence>
<dbReference type="SUPFAM" id="SSF47831">
    <property type="entry name" value="Enzyme I of the PEP:sugar phosphotransferase system HPr-binding (sub)domain"/>
    <property type="match status" value="1"/>
</dbReference>
<keyword evidence="2" id="KW-0808">Transferase</keyword>
<name>A0A7C5J0D6_9GAMM</name>
<dbReference type="Gene3D" id="1.10.274.10">
    <property type="entry name" value="PtsI, HPr-binding domain"/>
    <property type="match status" value="1"/>
</dbReference>
<protein>
    <submittedName>
        <fullName evidence="4">Phosphoenolpyruvate--protein phosphotransferase</fullName>
    </submittedName>
</protein>
<reference evidence="4" key="1">
    <citation type="journal article" date="2020" name="mSystems">
        <title>Genome- and Community-Level Interaction Insights into Carbon Utilization and Element Cycling Functions of Hydrothermarchaeota in Hydrothermal Sediment.</title>
        <authorList>
            <person name="Zhou Z."/>
            <person name="Liu Y."/>
            <person name="Xu W."/>
            <person name="Pan J."/>
            <person name="Luo Z.H."/>
            <person name="Li M."/>
        </authorList>
    </citation>
    <scope>NUCLEOTIDE SEQUENCE [LARGE SCALE GENOMIC DNA]</scope>
    <source>
        <strain evidence="4">HyVt-535</strain>
    </source>
</reference>
<dbReference type="Pfam" id="PF05524">
    <property type="entry name" value="PEP-utilisers_N"/>
    <property type="match status" value="1"/>
</dbReference>
<feature type="non-terminal residue" evidence="4">
    <location>
        <position position="78"/>
    </location>
</feature>
<comment type="caution">
    <text evidence="4">The sequence shown here is derived from an EMBL/GenBank/DDBJ whole genome shotgun (WGS) entry which is preliminary data.</text>
</comment>
<accession>A0A7C5J0D6</accession>
<proteinExistence type="inferred from homology"/>
<feature type="domain" description="Phosphotransferase system enzyme I N-terminal" evidence="3">
    <location>
        <begin position="9"/>
        <end position="76"/>
    </location>
</feature>
<dbReference type="Gene3D" id="3.50.30.10">
    <property type="entry name" value="Phosphohistidine domain"/>
    <property type="match status" value="1"/>
</dbReference>
<dbReference type="InterPro" id="IPR036618">
    <property type="entry name" value="PtsI_HPr-bd_sf"/>
</dbReference>
<dbReference type="Proteomes" id="UP000886100">
    <property type="component" value="Unassembled WGS sequence"/>
</dbReference>
<dbReference type="AlphaFoldDB" id="A0A7C5J0D6"/>
<evidence type="ECO:0000256" key="2">
    <source>
        <dbReference type="ARBA" id="ARBA00022679"/>
    </source>
</evidence>
<gene>
    <name evidence="4" type="ORF">ENJ98_07530</name>
</gene>
<dbReference type="GO" id="GO:0009401">
    <property type="term" value="P:phosphoenolpyruvate-dependent sugar phosphotransferase system"/>
    <property type="evidence" value="ECO:0007669"/>
    <property type="project" value="InterPro"/>
</dbReference>
<evidence type="ECO:0000256" key="1">
    <source>
        <dbReference type="ARBA" id="ARBA00007837"/>
    </source>
</evidence>